<evidence type="ECO:0000256" key="5">
    <source>
        <dbReference type="ARBA" id="ARBA00022777"/>
    </source>
</evidence>
<dbReference type="InterPro" id="IPR052162">
    <property type="entry name" value="Sensor_kinase/Photoreceptor"/>
</dbReference>
<dbReference type="SMART" id="SM00091">
    <property type="entry name" value="PAS"/>
    <property type="match status" value="2"/>
</dbReference>
<dbReference type="EC" id="2.7.13.3" evidence="2"/>
<evidence type="ECO:0000256" key="3">
    <source>
        <dbReference type="ARBA" id="ARBA00022553"/>
    </source>
</evidence>
<dbReference type="SMART" id="SM00388">
    <property type="entry name" value="HisKA"/>
    <property type="match status" value="1"/>
</dbReference>
<dbReference type="InterPro" id="IPR001610">
    <property type="entry name" value="PAC"/>
</dbReference>
<keyword evidence="5" id="KW-0418">Kinase</keyword>
<organism evidence="10 11">
    <name type="scientific">Candidatus Accumulibacter cognatus</name>
    <dbReference type="NCBI Taxonomy" id="2954383"/>
    <lineage>
        <taxon>Bacteria</taxon>
        <taxon>Pseudomonadati</taxon>
        <taxon>Pseudomonadota</taxon>
        <taxon>Betaproteobacteria</taxon>
        <taxon>Candidatus Accumulibacter</taxon>
    </lineage>
</organism>
<dbReference type="InterPro" id="IPR003594">
    <property type="entry name" value="HATPase_dom"/>
</dbReference>
<dbReference type="SUPFAM" id="SSF55874">
    <property type="entry name" value="ATPase domain of HSP90 chaperone/DNA topoisomerase II/histidine kinase"/>
    <property type="match status" value="1"/>
</dbReference>
<feature type="domain" description="PAC" evidence="9">
    <location>
        <begin position="134"/>
        <end position="187"/>
    </location>
</feature>
<dbReference type="InterPro" id="IPR036097">
    <property type="entry name" value="HisK_dim/P_sf"/>
</dbReference>
<dbReference type="SMART" id="SM00086">
    <property type="entry name" value="PAC"/>
    <property type="match status" value="2"/>
</dbReference>
<dbReference type="Gene3D" id="1.10.287.130">
    <property type="match status" value="1"/>
</dbReference>
<dbReference type="PANTHER" id="PTHR43304:SF1">
    <property type="entry name" value="PAC DOMAIN-CONTAINING PROTEIN"/>
    <property type="match status" value="1"/>
</dbReference>
<dbReference type="Pfam" id="PF13426">
    <property type="entry name" value="PAS_9"/>
    <property type="match status" value="1"/>
</dbReference>
<dbReference type="CDD" id="cd00130">
    <property type="entry name" value="PAS"/>
    <property type="match status" value="2"/>
</dbReference>
<dbReference type="PROSITE" id="PS50109">
    <property type="entry name" value="HIS_KIN"/>
    <property type="match status" value="1"/>
</dbReference>
<feature type="domain" description="PAS" evidence="8">
    <location>
        <begin position="192"/>
        <end position="242"/>
    </location>
</feature>
<evidence type="ECO:0000256" key="4">
    <source>
        <dbReference type="ARBA" id="ARBA00022679"/>
    </source>
</evidence>
<dbReference type="Proteomes" id="UP000021315">
    <property type="component" value="Unassembled WGS sequence"/>
</dbReference>
<keyword evidence="4 10" id="KW-0808">Transferase</keyword>
<dbReference type="InterPro" id="IPR035965">
    <property type="entry name" value="PAS-like_dom_sf"/>
</dbReference>
<dbReference type="EMBL" id="JDST02000002">
    <property type="protein sequence ID" value="KFB78575.1"/>
    <property type="molecule type" value="Genomic_DNA"/>
</dbReference>
<evidence type="ECO:0000256" key="2">
    <source>
        <dbReference type="ARBA" id="ARBA00012438"/>
    </source>
</evidence>
<dbReference type="InterPro" id="IPR000700">
    <property type="entry name" value="PAS-assoc_C"/>
</dbReference>
<dbReference type="AlphaFoldDB" id="A0A080MDR8"/>
<evidence type="ECO:0000313" key="11">
    <source>
        <dbReference type="Proteomes" id="UP000021315"/>
    </source>
</evidence>
<dbReference type="CDD" id="cd00075">
    <property type="entry name" value="HATPase"/>
    <property type="match status" value="1"/>
</dbReference>
<dbReference type="SUPFAM" id="SSF55785">
    <property type="entry name" value="PYP-like sensor domain (PAS domain)"/>
    <property type="match status" value="2"/>
</dbReference>
<keyword evidence="11" id="KW-1185">Reference proteome</keyword>
<reference evidence="10" key="1">
    <citation type="submission" date="2014-02" db="EMBL/GenBank/DDBJ databases">
        <title>Expanding our view of genomic diversity in Candidatus Accumulibacter clades.</title>
        <authorList>
            <person name="Skennerton C.T."/>
            <person name="Barr J.J."/>
            <person name="Slater F.R."/>
            <person name="Bond P.L."/>
            <person name="Tyson G.W."/>
        </authorList>
    </citation>
    <scope>NUCLEOTIDE SEQUENCE [LARGE SCALE GENOMIC DNA]</scope>
</reference>
<feature type="domain" description="PAC" evidence="9">
    <location>
        <begin position="256"/>
        <end position="306"/>
    </location>
</feature>
<proteinExistence type="predicted"/>
<dbReference type="STRING" id="1453999.AW06_000038"/>
<dbReference type="InterPro" id="IPR003661">
    <property type="entry name" value="HisK_dim/P_dom"/>
</dbReference>
<dbReference type="Pfam" id="PF02518">
    <property type="entry name" value="HATPase_c"/>
    <property type="match status" value="1"/>
</dbReference>
<comment type="catalytic activity">
    <reaction evidence="1">
        <text>ATP + protein L-histidine = ADP + protein N-phospho-L-histidine.</text>
        <dbReference type="EC" id="2.7.13.3"/>
    </reaction>
</comment>
<evidence type="ECO:0000259" key="9">
    <source>
        <dbReference type="PROSITE" id="PS50113"/>
    </source>
</evidence>
<feature type="domain" description="Histidine kinase" evidence="7">
    <location>
        <begin position="351"/>
        <end position="583"/>
    </location>
</feature>
<dbReference type="NCBIfam" id="TIGR00229">
    <property type="entry name" value="sensory_box"/>
    <property type="match status" value="2"/>
</dbReference>
<feature type="domain" description="PAS" evidence="8">
    <location>
        <begin position="58"/>
        <end position="130"/>
    </location>
</feature>
<evidence type="ECO:0000259" key="7">
    <source>
        <dbReference type="PROSITE" id="PS50109"/>
    </source>
</evidence>
<evidence type="ECO:0000313" key="10">
    <source>
        <dbReference type="EMBL" id="KFB78575.1"/>
    </source>
</evidence>
<keyword evidence="3" id="KW-0597">Phosphoprotein</keyword>
<evidence type="ECO:0000259" key="8">
    <source>
        <dbReference type="PROSITE" id="PS50112"/>
    </source>
</evidence>
<dbReference type="SUPFAM" id="SSF47384">
    <property type="entry name" value="Homodimeric domain of signal transducing histidine kinase"/>
    <property type="match status" value="1"/>
</dbReference>
<dbReference type="InterPro" id="IPR013655">
    <property type="entry name" value="PAS_fold_3"/>
</dbReference>
<dbReference type="GO" id="GO:0000155">
    <property type="term" value="F:phosphorelay sensor kinase activity"/>
    <property type="evidence" value="ECO:0007669"/>
    <property type="project" value="InterPro"/>
</dbReference>
<dbReference type="CDD" id="cd00082">
    <property type="entry name" value="HisKA"/>
    <property type="match status" value="1"/>
</dbReference>
<dbReference type="PANTHER" id="PTHR43304">
    <property type="entry name" value="PHYTOCHROME-LIKE PROTEIN CPH1"/>
    <property type="match status" value="1"/>
</dbReference>
<dbReference type="PRINTS" id="PR00344">
    <property type="entry name" value="BCTRLSENSOR"/>
</dbReference>
<dbReference type="Gene3D" id="3.30.565.10">
    <property type="entry name" value="Histidine kinase-like ATPase, C-terminal domain"/>
    <property type="match status" value="1"/>
</dbReference>
<dbReference type="InterPro" id="IPR000014">
    <property type="entry name" value="PAS"/>
</dbReference>
<dbReference type="InterPro" id="IPR036890">
    <property type="entry name" value="HATPase_C_sf"/>
</dbReference>
<feature type="coiled-coil region" evidence="6">
    <location>
        <begin position="297"/>
        <end position="324"/>
    </location>
</feature>
<evidence type="ECO:0000256" key="6">
    <source>
        <dbReference type="SAM" id="Coils"/>
    </source>
</evidence>
<dbReference type="SMART" id="SM00387">
    <property type="entry name" value="HATPase_c"/>
    <property type="match status" value="1"/>
</dbReference>
<dbReference type="PROSITE" id="PS50113">
    <property type="entry name" value="PAC"/>
    <property type="match status" value="2"/>
</dbReference>
<protein>
    <recommendedName>
        <fullName evidence="2">histidine kinase</fullName>
        <ecNumber evidence="2">2.7.13.3</ecNumber>
    </recommendedName>
</protein>
<dbReference type="Pfam" id="PF08447">
    <property type="entry name" value="PAS_3"/>
    <property type="match status" value="1"/>
</dbReference>
<dbReference type="PROSITE" id="PS50112">
    <property type="entry name" value="PAS"/>
    <property type="match status" value="2"/>
</dbReference>
<dbReference type="InterPro" id="IPR004358">
    <property type="entry name" value="Sig_transdc_His_kin-like_C"/>
</dbReference>
<accession>A0A080MDR8</accession>
<sequence>MHAGLRPARAAIIAIPANQPSQPDNRMTVISHVQTQVEQSVEAHSGDLATDRAVRPGSEDRLRLVIEATSDGVWDWNLQTGEMFFSDRWYTMLDYAPGEFAAGYAVWRERVHPDDIDAAEATVQAHLDGHLPEFSIEFRMQAKNGDWRWINSRGKVIVYDAIGKPLRMVGTNVDIHARKQAESALRLAQLSIQRASDAVFWITPGGRFIEVNDQACHSLGYSRDEMLSMAVWDIDPNFSPEDWPPHWQRTRQLGKRLFETRHRRRDGTIFPVEVTANAVEYDGGQYDFAFVRDMTERKRVEADLQRHREHLEDLVNERTAALARTNVELHQAMAQLVESEKLAALGHLVAGVAHELNTPLGNARMVASTLGEQLREFALAVESGSLRRSQLEAFLSRSREAVNLLERNTARAADLIGHFKQVAVDQSTVRRRSFDLRQTVEEVLTTLQPMFKRSRHQIAVDIPAGLELDSYPGPLEQIIANLIGNSLTHGFTGIETGLIELKADATDTRQIVLRYADNGIGMSAATLKRIFEPFFTTRLGQGSSGLGLYIVYNLVTGVLGGTIHVDSSLDRGARFTLTLPLSAPDHQVMT</sequence>
<dbReference type="Gene3D" id="3.30.450.20">
    <property type="entry name" value="PAS domain"/>
    <property type="match status" value="2"/>
</dbReference>
<gene>
    <name evidence="10" type="primary">fixL_1</name>
    <name evidence="10" type="ORF">AW06_000038</name>
</gene>
<comment type="caution">
    <text evidence="10">The sequence shown here is derived from an EMBL/GenBank/DDBJ whole genome shotgun (WGS) entry which is preliminary data.</text>
</comment>
<evidence type="ECO:0000256" key="1">
    <source>
        <dbReference type="ARBA" id="ARBA00000085"/>
    </source>
</evidence>
<keyword evidence="6" id="KW-0175">Coiled coil</keyword>
<name>A0A080MDR8_9PROT</name>
<dbReference type="InterPro" id="IPR005467">
    <property type="entry name" value="His_kinase_dom"/>
</dbReference>